<feature type="disulfide bond" evidence="11">
    <location>
        <begin position="484"/>
        <end position="528"/>
    </location>
</feature>
<dbReference type="EMBL" id="RCHS01000150">
    <property type="protein sequence ID" value="RMX60441.1"/>
    <property type="molecule type" value="Genomic_DNA"/>
</dbReference>
<feature type="domain" description="NTR" evidence="13">
    <location>
        <begin position="350"/>
        <end position="482"/>
    </location>
</feature>
<evidence type="ECO:0000256" key="6">
    <source>
        <dbReference type="ARBA" id="ARBA00022723"/>
    </source>
</evidence>
<keyword evidence="5" id="KW-0646">Protease inhibitor</keyword>
<evidence type="ECO:0000256" key="2">
    <source>
        <dbReference type="ARBA" id="ARBA00011027"/>
    </source>
</evidence>
<keyword evidence="4" id="KW-0483">Metalloprotease inhibitor</keyword>
<dbReference type="InterPro" id="IPR027465">
    <property type="entry name" value="TIMP_C"/>
</dbReference>
<evidence type="ECO:0000256" key="9">
    <source>
        <dbReference type="ARBA" id="ARBA00023215"/>
    </source>
</evidence>
<evidence type="ECO:0000256" key="4">
    <source>
        <dbReference type="ARBA" id="ARBA00022608"/>
    </source>
</evidence>
<feature type="domain" description="NTR" evidence="13">
    <location>
        <begin position="106"/>
        <end position="246"/>
    </location>
</feature>
<dbReference type="GO" id="GO:0031012">
    <property type="term" value="C:extracellular matrix"/>
    <property type="evidence" value="ECO:0007669"/>
    <property type="project" value="TreeGrafter"/>
</dbReference>
<dbReference type="PROSITE" id="PS50189">
    <property type="entry name" value="NTR"/>
    <property type="match status" value="2"/>
</dbReference>
<dbReference type="SMART" id="SM00206">
    <property type="entry name" value="NTR"/>
    <property type="match status" value="1"/>
</dbReference>
<evidence type="ECO:0000313" key="14">
    <source>
        <dbReference type="EMBL" id="RMX60441.1"/>
    </source>
</evidence>
<dbReference type="InterPro" id="IPR001134">
    <property type="entry name" value="Netrin_domain"/>
</dbReference>
<comment type="caution">
    <text evidence="14">The sequence shown here is derived from an EMBL/GenBank/DDBJ whole genome shotgun (WGS) entry which is preliminary data.</text>
</comment>
<organism evidence="14 15">
    <name type="scientific">Pocillopora damicornis</name>
    <name type="common">Cauliflower coral</name>
    <name type="synonym">Millepora damicornis</name>
    <dbReference type="NCBI Taxonomy" id="46731"/>
    <lineage>
        <taxon>Eukaryota</taxon>
        <taxon>Metazoa</taxon>
        <taxon>Cnidaria</taxon>
        <taxon>Anthozoa</taxon>
        <taxon>Hexacorallia</taxon>
        <taxon>Scleractinia</taxon>
        <taxon>Astrocoeniina</taxon>
        <taxon>Pocilloporidae</taxon>
        <taxon>Pocillopora</taxon>
    </lineage>
</organism>
<dbReference type="Proteomes" id="UP000275408">
    <property type="component" value="Unassembled WGS sequence"/>
</dbReference>
<evidence type="ECO:0000256" key="7">
    <source>
        <dbReference type="ARBA" id="ARBA00022833"/>
    </source>
</evidence>
<sequence>MIRYKKSSDEMNRGLKVYKDNRKRGTVKLRGKIGTNIQRNRGIHGQKNGWKEKRRNIKTEGGPEDKPSPLYSISKRRSGLMLIALDSWSRGPGSRGPGSRPGIALCSWAKHSHLTVPLYLEFSGKPDEMPRGVIRAKVLFQEEYLDNFTRIFDLRILKTYKGEHRLHEMDSVNVYGSRQRSLFAKAYTFTLDSLCGVKLNNNKVYLISGQVRKRKLELNQCHWNQEWPQITVRQRLGVRRFYRGNCACQISPCYTVFCDKKPKLKGCGKPSGIDHNSCEWGHSYCIQNAEKTACSWRKTSHYKSCITKLSDTRITLFNPQQARQSRELKCTTTTQGENVLYRLVALSQACTCRPQHPQEAFCNAGFVIRAKILSQEVEGHKKIIGMRILKTYKGATALNKTEGVRSYGSNQGSLFAKVYTFKSSATRCGLIGIQNGKRYVIFGWFANGKLWVSLCNFVQDWSQVLKRQAVRVGIKRFYGQNCDCQLAPCHGRDCGKLKGCASNYLSPYRNPCEWDHSYCVKNSKGTACSWYETPKYKECMANPRP</sequence>
<feature type="disulfide bond" evidence="11">
    <location>
        <begin position="362"/>
        <end position="482"/>
    </location>
</feature>
<keyword evidence="9" id="KW-0481">Metalloenzyme inhibitor</keyword>
<evidence type="ECO:0000256" key="1">
    <source>
        <dbReference type="ARBA" id="ARBA00004613"/>
    </source>
</evidence>
<feature type="disulfide bond" evidence="11">
    <location>
        <begin position="352"/>
        <end position="455"/>
    </location>
</feature>
<dbReference type="CDD" id="cd03577">
    <property type="entry name" value="NTR_TIMP_like"/>
    <property type="match status" value="1"/>
</dbReference>
<proteinExistence type="inferred from homology"/>
<evidence type="ECO:0000256" key="3">
    <source>
        <dbReference type="ARBA" id="ARBA00022525"/>
    </source>
</evidence>
<feature type="disulfide bond" evidence="11">
    <location>
        <begin position="489"/>
        <end position="494"/>
    </location>
</feature>
<dbReference type="GO" id="GO:0051045">
    <property type="term" value="P:negative regulation of membrane protein ectodomain proteolysis"/>
    <property type="evidence" value="ECO:0007669"/>
    <property type="project" value="TreeGrafter"/>
</dbReference>
<protein>
    <recommendedName>
        <fullName evidence="13">NTR domain-containing protein</fullName>
    </recommendedName>
</protein>
<evidence type="ECO:0000256" key="8">
    <source>
        <dbReference type="ARBA" id="ARBA00023157"/>
    </source>
</evidence>
<evidence type="ECO:0000313" key="15">
    <source>
        <dbReference type="Proteomes" id="UP000275408"/>
    </source>
</evidence>
<dbReference type="InterPro" id="IPR008993">
    <property type="entry name" value="TIMP-like_OB-fold"/>
</dbReference>
<dbReference type="OrthoDB" id="6041373at2759"/>
<evidence type="ECO:0000256" key="10">
    <source>
        <dbReference type="PIRSR" id="PIRSR601820-1"/>
    </source>
</evidence>
<dbReference type="InterPro" id="IPR030490">
    <property type="entry name" value="TIMP_CS"/>
</dbReference>
<keyword evidence="7 10" id="KW-0862">Zinc</keyword>
<evidence type="ECO:0000256" key="5">
    <source>
        <dbReference type="ARBA" id="ARBA00022690"/>
    </source>
</evidence>
<feature type="compositionally biased region" description="Basic and acidic residues" evidence="12">
    <location>
        <begin position="57"/>
        <end position="67"/>
    </location>
</feature>
<dbReference type="GO" id="GO:0005615">
    <property type="term" value="C:extracellular space"/>
    <property type="evidence" value="ECO:0007669"/>
    <property type="project" value="TreeGrafter"/>
</dbReference>
<dbReference type="Gene3D" id="2.40.50.120">
    <property type="match status" value="2"/>
</dbReference>
<keyword evidence="15" id="KW-1185">Reference proteome</keyword>
<keyword evidence="3" id="KW-0964">Secreted</keyword>
<comment type="similarity">
    <text evidence="2">Belongs to the protease inhibitor I35 (TIMP) family.</text>
</comment>
<evidence type="ECO:0000256" key="11">
    <source>
        <dbReference type="PIRSR" id="PIRSR601820-3"/>
    </source>
</evidence>
<reference evidence="14 15" key="1">
    <citation type="journal article" date="2018" name="Sci. Rep.">
        <title>Comparative analysis of the Pocillopora damicornis genome highlights role of immune system in coral evolution.</title>
        <authorList>
            <person name="Cunning R."/>
            <person name="Bay R.A."/>
            <person name="Gillette P."/>
            <person name="Baker A.C."/>
            <person name="Traylor-Knowles N."/>
        </authorList>
    </citation>
    <scope>NUCLEOTIDE SEQUENCE [LARGE SCALE GENOMIC DNA]</scope>
    <source>
        <strain evidence="14">RSMAS</strain>
        <tissue evidence="14">Whole animal</tissue>
    </source>
</reference>
<dbReference type="Gene3D" id="3.90.370.10">
    <property type="entry name" value="Tissue inhibitor of metalloproteinase-1. Chain B, domain 1"/>
    <property type="match status" value="2"/>
</dbReference>
<gene>
    <name evidence="14" type="ORF">pdam_00017773</name>
</gene>
<evidence type="ECO:0000256" key="12">
    <source>
        <dbReference type="SAM" id="MobiDB-lite"/>
    </source>
</evidence>
<dbReference type="SUPFAM" id="SSF50242">
    <property type="entry name" value="TIMP-like"/>
    <property type="match status" value="2"/>
</dbReference>
<accession>A0A3M6V3E6</accession>
<feature type="disulfide bond" evidence="11">
    <location>
        <begin position="500"/>
        <end position="519"/>
    </location>
</feature>
<dbReference type="Pfam" id="PF00965">
    <property type="entry name" value="TIMP"/>
    <property type="match status" value="2"/>
</dbReference>
<dbReference type="AlphaFoldDB" id="A0A3M6V3E6"/>
<name>A0A3M6V3E6_POCDA</name>
<dbReference type="GO" id="GO:0008191">
    <property type="term" value="F:metalloendopeptidase inhibitor activity"/>
    <property type="evidence" value="ECO:0007669"/>
    <property type="project" value="InterPro"/>
</dbReference>
<dbReference type="PROSITE" id="PS00288">
    <property type="entry name" value="TIMP"/>
    <property type="match status" value="1"/>
</dbReference>
<evidence type="ECO:0000259" key="13">
    <source>
        <dbReference type="PROSITE" id="PS50189"/>
    </source>
</evidence>
<dbReference type="InterPro" id="IPR001820">
    <property type="entry name" value="TIMP"/>
</dbReference>
<keyword evidence="6 10" id="KW-0479">Metal-binding</keyword>
<dbReference type="STRING" id="46731.A0A3M6V3E6"/>
<keyword evidence="8 11" id="KW-1015">Disulfide bond</keyword>
<feature type="binding site" evidence="10">
    <location>
        <position position="350"/>
    </location>
    <ligand>
        <name>Zn(2+)</name>
        <dbReference type="ChEBI" id="CHEBI:29105"/>
        <note>ligand shared with metalloproteinase partner</note>
    </ligand>
</feature>
<comment type="subcellular location">
    <subcellularLocation>
        <location evidence="1">Secreted</location>
    </subcellularLocation>
</comment>
<dbReference type="PANTHER" id="PTHR11844">
    <property type="entry name" value="METALLOPROTEASE INHIBITOR"/>
    <property type="match status" value="1"/>
</dbReference>
<dbReference type="PANTHER" id="PTHR11844:SF33">
    <property type="entry name" value="TISSUE INHIBITOR OF METALLOPROTEINASE"/>
    <property type="match status" value="1"/>
</dbReference>
<feature type="disulfide bond" evidence="11">
    <location>
        <begin position="350"/>
        <end position="428"/>
    </location>
</feature>
<dbReference type="GO" id="GO:0046872">
    <property type="term" value="F:metal ion binding"/>
    <property type="evidence" value="ECO:0007669"/>
    <property type="project" value="UniProtKB-KW"/>
</dbReference>
<feature type="region of interest" description="Disordered" evidence="12">
    <location>
        <begin position="37"/>
        <end position="71"/>
    </location>
</feature>
<dbReference type="GO" id="GO:0002020">
    <property type="term" value="F:protease binding"/>
    <property type="evidence" value="ECO:0007669"/>
    <property type="project" value="TreeGrafter"/>
</dbReference>